<dbReference type="Pfam" id="PF05656">
    <property type="entry name" value="DUF805"/>
    <property type="match status" value="1"/>
</dbReference>
<feature type="transmembrane region" description="Helical" evidence="1">
    <location>
        <begin position="89"/>
        <end position="109"/>
    </location>
</feature>
<feature type="transmembrane region" description="Helical" evidence="1">
    <location>
        <begin position="55"/>
        <end position="77"/>
    </location>
</feature>
<sequence>MSFTQAIRTVFSKYFRMAGRAGKAEFWWFVLLWFIVDVVLSAARSAFDDTTFPGAIIMLVLGIIALLLIIPMITVGVRRLHDVGRSGWWMWLHFIPLIGTIVLIIFWVGESQGPNQYGPGPEPAVAA</sequence>
<dbReference type="PANTHER" id="PTHR34980:SF2">
    <property type="entry name" value="INNER MEMBRANE PROTEIN YHAH-RELATED"/>
    <property type="match status" value="1"/>
</dbReference>
<name>A0ABW2AWB2_9MICO</name>
<dbReference type="InterPro" id="IPR008523">
    <property type="entry name" value="DUF805"/>
</dbReference>
<comment type="caution">
    <text evidence="2">The sequence shown here is derived from an EMBL/GenBank/DDBJ whole genome shotgun (WGS) entry which is preliminary data.</text>
</comment>
<dbReference type="RefSeq" id="WP_377824345.1">
    <property type="nucleotide sequence ID" value="NZ_JBHSWJ010000002.1"/>
</dbReference>
<keyword evidence="1" id="KW-1133">Transmembrane helix</keyword>
<protein>
    <submittedName>
        <fullName evidence="2">DUF805 domain-containing protein</fullName>
    </submittedName>
</protein>
<proteinExistence type="predicted"/>
<gene>
    <name evidence="2" type="ORF">ACFQBT_16470</name>
</gene>
<keyword evidence="1" id="KW-0812">Transmembrane</keyword>
<organism evidence="2 3">
    <name type="scientific">Branchiibius cervicis</name>
    <dbReference type="NCBI Taxonomy" id="908252"/>
    <lineage>
        <taxon>Bacteria</taxon>
        <taxon>Bacillati</taxon>
        <taxon>Actinomycetota</taxon>
        <taxon>Actinomycetes</taxon>
        <taxon>Micrococcales</taxon>
        <taxon>Dermacoccaceae</taxon>
        <taxon>Branchiibius</taxon>
    </lineage>
</organism>
<dbReference type="PANTHER" id="PTHR34980">
    <property type="entry name" value="INNER MEMBRANE PROTEIN-RELATED-RELATED"/>
    <property type="match status" value="1"/>
</dbReference>
<reference evidence="3" key="1">
    <citation type="journal article" date="2019" name="Int. J. Syst. Evol. Microbiol.">
        <title>The Global Catalogue of Microorganisms (GCM) 10K type strain sequencing project: providing services to taxonomists for standard genome sequencing and annotation.</title>
        <authorList>
            <consortium name="The Broad Institute Genomics Platform"/>
            <consortium name="The Broad Institute Genome Sequencing Center for Infectious Disease"/>
            <person name="Wu L."/>
            <person name="Ma J."/>
        </authorList>
    </citation>
    <scope>NUCLEOTIDE SEQUENCE [LARGE SCALE GENOMIC DNA]</scope>
    <source>
        <strain evidence="3">NBRC 106593</strain>
    </source>
</reference>
<accession>A0ABW2AWB2</accession>
<dbReference type="EMBL" id="JBHSWJ010000002">
    <property type="protein sequence ID" value="MFC6715321.1"/>
    <property type="molecule type" value="Genomic_DNA"/>
</dbReference>
<dbReference type="Proteomes" id="UP001596356">
    <property type="component" value="Unassembled WGS sequence"/>
</dbReference>
<feature type="transmembrane region" description="Helical" evidence="1">
    <location>
        <begin position="26"/>
        <end position="43"/>
    </location>
</feature>
<evidence type="ECO:0000256" key="1">
    <source>
        <dbReference type="SAM" id="Phobius"/>
    </source>
</evidence>
<evidence type="ECO:0000313" key="3">
    <source>
        <dbReference type="Proteomes" id="UP001596356"/>
    </source>
</evidence>
<evidence type="ECO:0000313" key="2">
    <source>
        <dbReference type="EMBL" id="MFC6715321.1"/>
    </source>
</evidence>
<keyword evidence="1" id="KW-0472">Membrane</keyword>
<keyword evidence="3" id="KW-1185">Reference proteome</keyword>